<reference evidence="1 2" key="1">
    <citation type="submission" date="2019-03" db="EMBL/GenBank/DDBJ databases">
        <title>Bradyrhizobium strains diversity.</title>
        <authorList>
            <person name="Urquiaga M.C.O."/>
            <person name="Hungria M."/>
            <person name="Delamuta J.R.M."/>
            <person name="Klepa M.S."/>
        </authorList>
    </citation>
    <scope>NUCLEOTIDE SEQUENCE [LARGE SCALE GENOMIC DNA]</scope>
    <source>
        <strain evidence="1 2">CNPSo 3426</strain>
    </source>
</reference>
<comment type="caution">
    <text evidence="1">The sequence shown here is derived from an EMBL/GenBank/DDBJ whole genome shotgun (WGS) entry which is preliminary data.</text>
</comment>
<proteinExistence type="predicted"/>
<protein>
    <submittedName>
        <fullName evidence="1">Uncharacterized protein</fullName>
    </submittedName>
</protein>
<gene>
    <name evidence="1" type="ORF">E4K64_33545</name>
</gene>
<name>A0A4Y9NN33_9BRAD</name>
<evidence type="ECO:0000313" key="1">
    <source>
        <dbReference type="EMBL" id="TFV69300.1"/>
    </source>
</evidence>
<dbReference type="Proteomes" id="UP000297700">
    <property type="component" value="Unassembled WGS sequence"/>
</dbReference>
<organism evidence="1 2">
    <name type="scientific">Bradyrhizobium frederickii</name>
    <dbReference type="NCBI Taxonomy" id="2560054"/>
    <lineage>
        <taxon>Bacteria</taxon>
        <taxon>Pseudomonadati</taxon>
        <taxon>Pseudomonadota</taxon>
        <taxon>Alphaproteobacteria</taxon>
        <taxon>Hyphomicrobiales</taxon>
        <taxon>Nitrobacteraceae</taxon>
        <taxon>Bradyrhizobium</taxon>
    </lineage>
</organism>
<accession>A0A4Y9NN33</accession>
<dbReference type="EMBL" id="SPQS01000028">
    <property type="protein sequence ID" value="TFV69300.1"/>
    <property type="molecule type" value="Genomic_DNA"/>
</dbReference>
<evidence type="ECO:0000313" key="2">
    <source>
        <dbReference type="Proteomes" id="UP000297700"/>
    </source>
</evidence>
<dbReference type="AlphaFoldDB" id="A0A4Y9NN33"/>
<sequence length="59" mass="6440">MTTQDDNTLPELATILAAGLLRLLERKSSQNLRGETESLLDCGRPFGGDVARNVEEINP</sequence>